<dbReference type="Proteomes" id="UP000635565">
    <property type="component" value="Unassembled WGS sequence"/>
</dbReference>
<dbReference type="RefSeq" id="WP_201362906.1">
    <property type="nucleotide sequence ID" value="NZ_BNJJ01000008.1"/>
</dbReference>
<accession>A0ABQ3VHI5</accession>
<comment type="caution">
    <text evidence="1">The sequence shown here is derived from an EMBL/GenBank/DDBJ whole genome shotgun (WGS) entry which is preliminary data.</text>
</comment>
<reference evidence="1 2" key="1">
    <citation type="journal article" date="2021" name="Int. J. Syst. Evol. Microbiol.">
        <title>Reticulibacter mediterranei gen. nov., sp. nov., within the new family Reticulibacteraceae fam. nov., and Ktedonospora formicarum gen. nov., sp. nov., Ktedonobacter robiniae sp. nov., Dictyobacter formicarum sp. nov. and Dictyobacter arantiisoli sp. nov., belonging to the class Ktedonobacteria.</title>
        <authorList>
            <person name="Yabe S."/>
            <person name="Zheng Y."/>
            <person name="Wang C.M."/>
            <person name="Sakai Y."/>
            <person name="Abe K."/>
            <person name="Yokota A."/>
            <person name="Donadio S."/>
            <person name="Cavaletti L."/>
            <person name="Monciardini P."/>
        </authorList>
    </citation>
    <scope>NUCLEOTIDE SEQUENCE [LARGE SCALE GENOMIC DNA]</scope>
    <source>
        <strain evidence="1 2">SOSP1-9</strain>
    </source>
</reference>
<organism evidence="1 2">
    <name type="scientific">Dictyobacter formicarum</name>
    <dbReference type="NCBI Taxonomy" id="2778368"/>
    <lineage>
        <taxon>Bacteria</taxon>
        <taxon>Bacillati</taxon>
        <taxon>Chloroflexota</taxon>
        <taxon>Ktedonobacteria</taxon>
        <taxon>Ktedonobacterales</taxon>
        <taxon>Dictyobacteraceae</taxon>
        <taxon>Dictyobacter</taxon>
    </lineage>
</organism>
<evidence type="ECO:0000313" key="1">
    <source>
        <dbReference type="EMBL" id="GHO85245.1"/>
    </source>
</evidence>
<proteinExistence type="predicted"/>
<keyword evidence="2" id="KW-1185">Reference proteome</keyword>
<dbReference type="EMBL" id="BNJJ01000008">
    <property type="protein sequence ID" value="GHO85245.1"/>
    <property type="molecule type" value="Genomic_DNA"/>
</dbReference>
<evidence type="ECO:0000313" key="2">
    <source>
        <dbReference type="Proteomes" id="UP000635565"/>
    </source>
</evidence>
<name>A0ABQ3VHI5_9CHLR</name>
<sequence length="109" mass="12656">MNDLAKLSELRRQYTDLEISPDAIQAFTDHYLVLQIARRLTDIADHRDGICNMLEIARKFIAQKLQEPHPKRYELCLHVLLYQLMTSLLIKAQERRVSTGQAGGIYLFV</sequence>
<gene>
    <name evidence="1" type="ORF">KSZ_32510</name>
</gene>
<protein>
    <submittedName>
        <fullName evidence="1">Uncharacterized protein</fullName>
    </submittedName>
</protein>